<accession>A0A4Q7YVN3</accession>
<dbReference type="Proteomes" id="UP000292958">
    <property type="component" value="Unassembled WGS sequence"/>
</dbReference>
<feature type="chain" id="PRO_5020387970" evidence="1">
    <location>
        <begin position="22"/>
        <end position="294"/>
    </location>
</feature>
<keyword evidence="1" id="KW-0732">Signal</keyword>
<feature type="domain" description="3-keto-alpha-glucoside-1,2-lyase/3-keto-2-hydroxy-glucal hydratase" evidence="2">
    <location>
        <begin position="56"/>
        <end position="291"/>
    </location>
</feature>
<name>A0A4Q7YVN3_9BACT</name>
<feature type="signal peptide" evidence="1">
    <location>
        <begin position="1"/>
        <end position="21"/>
    </location>
</feature>
<dbReference type="Pfam" id="PF06439">
    <property type="entry name" value="3keto-disac_hyd"/>
    <property type="match status" value="1"/>
</dbReference>
<evidence type="ECO:0000256" key="1">
    <source>
        <dbReference type="SAM" id="SignalP"/>
    </source>
</evidence>
<dbReference type="OrthoDB" id="114530at2"/>
<reference evidence="3 4" key="1">
    <citation type="submission" date="2019-02" db="EMBL/GenBank/DDBJ databases">
        <title>Genomic Encyclopedia of Archaeal and Bacterial Type Strains, Phase II (KMG-II): from individual species to whole genera.</title>
        <authorList>
            <person name="Goeker M."/>
        </authorList>
    </citation>
    <scope>NUCLEOTIDE SEQUENCE [LARGE SCALE GENOMIC DNA]</scope>
    <source>
        <strain evidence="3 4">DSM 18101</strain>
    </source>
</reference>
<dbReference type="InterPro" id="IPR010496">
    <property type="entry name" value="AL/BT2_dom"/>
</dbReference>
<keyword evidence="4" id="KW-1185">Reference proteome</keyword>
<evidence type="ECO:0000313" key="3">
    <source>
        <dbReference type="EMBL" id="RZU41069.1"/>
    </source>
</evidence>
<dbReference type="AlphaFoldDB" id="A0A4Q7YVN3"/>
<protein>
    <submittedName>
        <fullName evidence="3">Uncharacterized protein DUF1080</fullName>
    </submittedName>
</protein>
<dbReference type="Gene3D" id="2.60.120.560">
    <property type="entry name" value="Exo-inulinase, domain 1"/>
    <property type="match status" value="1"/>
</dbReference>
<evidence type="ECO:0000259" key="2">
    <source>
        <dbReference type="Pfam" id="PF06439"/>
    </source>
</evidence>
<gene>
    <name evidence="3" type="ORF">BDD14_2562</name>
</gene>
<dbReference type="GO" id="GO:0016787">
    <property type="term" value="F:hydrolase activity"/>
    <property type="evidence" value="ECO:0007669"/>
    <property type="project" value="InterPro"/>
</dbReference>
<dbReference type="EMBL" id="SHKW01000001">
    <property type="protein sequence ID" value="RZU41069.1"/>
    <property type="molecule type" value="Genomic_DNA"/>
</dbReference>
<organism evidence="3 4">
    <name type="scientific">Edaphobacter modestus</name>
    <dbReference type="NCBI Taxonomy" id="388466"/>
    <lineage>
        <taxon>Bacteria</taxon>
        <taxon>Pseudomonadati</taxon>
        <taxon>Acidobacteriota</taxon>
        <taxon>Terriglobia</taxon>
        <taxon>Terriglobales</taxon>
        <taxon>Acidobacteriaceae</taxon>
        <taxon>Edaphobacter</taxon>
    </lineage>
</organism>
<proteinExistence type="predicted"/>
<comment type="caution">
    <text evidence="3">The sequence shown here is derived from an EMBL/GenBank/DDBJ whole genome shotgun (WGS) entry which is preliminary data.</text>
</comment>
<evidence type="ECO:0000313" key="4">
    <source>
        <dbReference type="Proteomes" id="UP000292958"/>
    </source>
</evidence>
<dbReference type="RefSeq" id="WP_130419047.1">
    <property type="nucleotide sequence ID" value="NZ_SHKW01000001.1"/>
</dbReference>
<sequence>MLSRTGARLFAPAMLTLTSLAALGVSSVGGQQPAPPAAGGSRFVQPEPIDFNDHKGWTQIFDGKSLAGWDGPSEVWHVEDGAIVGVSSDAHPSGTTNIIWRGGEVGNFRLRVEMKLEGKGANGGIQYRSESIAPQPHQPSPERLAQMTDEQKQRMKKSEALLQQHAKWNLTGYQGDFDYNNRYTGQLYEQDSPRGIIAWRGQVVATEPGVKPRLLATLGSSDELKAYIKPGEWNQVEIIADGHTLTHIVNGHVMAVLVDTDPKFYRAKGLLALEIEGGGDLKISHRNIWLKKLP</sequence>